<dbReference type="InterPro" id="IPR023620">
    <property type="entry name" value="SmpB"/>
</dbReference>
<dbReference type="InterPro" id="IPR000037">
    <property type="entry name" value="SsrA-bd_prot"/>
</dbReference>
<protein>
    <recommendedName>
        <fullName evidence="3">SsrA-binding protein</fullName>
    </recommendedName>
    <alternativeName>
        <fullName evidence="3">Small protein B</fullName>
    </alternativeName>
</protein>
<comment type="subcellular location">
    <subcellularLocation>
        <location evidence="3">Cytoplasm</location>
    </subcellularLocation>
    <text evidence="3">The tmRNA-SmpB complex associates with stalled 70S ribosomes.</text>
</comment>
<dbReference type="OrthoDB" id="9805462at2"/>
<sequence length="160" mass="18453">MAKGKQKRKAAPGDVATNRKATHRYELLERFEAGLQLTGPEVKSLRAGKVQIADGWAEIRDGEAWLHGVHISPYGPASRENPPPDRPRKLLLHRREIERLLGRTSERGLTLVPTRIYFKGPWAKVELALARGKEQRDRRRELKERDAAREIERALRWRGR</sequence>
<dbReference type="PANTHER" id="PTHR30308:SF2">
    <property type="entry name" value="SSRA-BINDING PROTEIN"/>
    <property type="match status" value="1"/>
</dbReference>
<dbReference type="Proteomes" id="UP000222056">
    <property type="component" value="Unassembled WGS sequence"/>
</dbReference>
<comment type="function">
    <text evidence="3">Required for rescue of stalled ribosomes mediated by trans-translation. Binds to transfer-messenger RNA (tmRNA), required for stable association of tmRNA with ribosomes. tmRNA and SmpB together mimic tRNA shape, replacing the anticodon stem-loop with SmpB. tmRNA is encoded by the ssrA gene; the 2 termini fold to resemble tRNA(Ala) and it encodes a 'tag peptide', a short internal open reading frame. During trans-translation Ala-aminoacylated tmRNA acts like a tRNA, entering the A-site of stalled ribosomes, displacing the stalled mRNA. The ribosome then switches to translate the ORF on the tmRNA; the nascent peptide is terminated with the 'tag peptide' encoded by the tmRNA and targeted for degradation. The ribosome is freed to recommence translation, which seems to be the essential function of trans-translation.</text>
</comment>
<dbReference type="GO" id="GO:0005829">
    <property type="term" value="C:cytosol"/>
    <property type="evidence" value="ECO:0007669"/>
    <property type="project" value="TreeGrafter"/>
</dbReference>
<dbReference type="RefSeq" id="WP_093115186.1">
    <property type="nucleotide sequence ID" value="NZ_FNWJ01000001.1"/>
</dbReference>
<gene>
    <name evidence="3" type="primary">smpB</name>
    <name evidence="4" type="ORF">SAMN02745716_0074</name>
</gene>
<organism evidence="4 5">
    <name type="scientific">Thermoleophilum album</name>
    <dbReference type="NCBI Taxonomy" id="29539"/>
    <lineage>
        <taxon>Bacteria</taxon>
        <taxon>Bacillati</taxon>
        <taxon>Actinomycetota</taxon>
        <taxon>Thermoleophilia</taxon>
        <taxon>Thermoleophilales</taxon>
        <taxon>Thermoleophilaceae</taxon>
        <taxon>Thermoleophilum</taxon>
    </lineage>
</organism>
<dbReference type="GO" id="GO:0003723">
    <property type="term" value="F:RNA binding"/>
    <property type="evidence" value="ECO:0007669"/>
    <property type="project" value="UniProtKB-UniRule"/>
</dbReference>
<dbReference type="EMBL" id="FNWJ01000001">
    <property type="protein sequence ID" value="SEH10227.1"/>
    <property type="molecule type" value="Genomic_DNA"/>
</dbReference>
<keyword evidence="5" id="KW-1185">Reference proteome</keyword>
<dbReference type="STRING" id="29539.SAMN02745716_0074"/>
<keyword evidence="2 3" id="KW-0694">RNA-binding</keyword>
<dbReference type="HAMAP" id="MF_00023">
    <property type="entry name" value="SmpB"/>
    <property type="match status" value="1"/>
</dbReference>
<evidence type="ECO:0000256" key="2">
    <source>
        <dbReference type="ARBA" id="ARBA00022884"/>
    </source>
</evidence>
<dbReference type="PROSITE" id="PS01317">
    <property type="entry name" value="SSRP"/>
    <property type="match status" value="1"/>
</dbReference>
<dbReference type="GO" id="GO:0070930">
    <property type="term" value="P:trans-translation-dependent protein tagging"/>
    <property type="evidence" value="ECO:0007669"/>
    <property type="project" value="TreeGrafter"/>
</dbReference>
<reference evidence="5" key="1">
    <citation type="submission" date="2016-10" db="EMBL/GenBank/DDBJ databases">
        <authorList>
            <person name="Varghese N."/>
            <person name="Submissions S."/>
        </authorList>
    </citation>
    <scope>NUCLEOTIDE SEQUENCE [LARGE SCALE GENOMIC DNA]</scope>
    <source>
        <strain evidence="5">ATCC 35263</strain>
    </source>
</reference>
<comment type="similarity">
    <text evidence="3">Belongs to the SmpB family.</text>
</comment>
<dbReference type="Gene3D" id="2.40.280.10">
    <property type="match status" value="1"/>
</dbReference>
<dbReference type="PANTHER" id="PTHR30308">
    <property type="entry name" value="TMRNA-BINDING COMPONENT OF TRANS-TRANSLATION TAGGING COMPLEX"/>
    <property type="match status" value="1"/>
</dbReference>
<evidence type="ECO:0000313" key="4">
    <source>
        <dbReference type="EMBL" id="SEH10227.1"/>
    </source>
</evidence>
<dbReference type="AlphaFoldDB" id="A0A1H6FH99"/>
<name>A0A1H6FH99_THEAL</name>
<accession>A0A1H6FH99</accession>
<keyword evidence="1 3" id="KW-0963">Cytoplasm</keyword>
<evidence type="ECO:0000256" key="3">
    <source>
        <dbReference type="HAMAP-Rule" id="MF_00023"/>
    </source>
</evidence>
<dbReference type="InterPro" id="IPR020081">
    <property type="entry name" value="SsrA-bd_prot_CS"/>
</dbReference>
<dbReference type="Pfam" id="PF01668">
    <property type="entry name" value="SmpB"/>
    <property type="match status" value="1"/>
</dbReference>
<proteinExistence type="inferred from homology"/>
<dbReference type="NCBIfam" id="TIGR00086">
    <property type="entry name" value="smpB"/>
    <property type="match status" value="1"/>
</dbReference>
<evidence type="ECO:0000256" key="1">
    <source>
        <dbReference type="ARBA" id="ARBA00022490"/>
    </source>
</evidence>
<dbReference type="NCBIfam" id="NF003843">
    <property type="entry name" value="PRK05422.1"/>
    <property type="match status" value="1"/>
</dbReference>
<dbReference type="SUPFAM" id="SSF74982">
    <property type="entry name" value="Small protein B (SmpB)"/>
    <property type="match status" value="1"/>
</dbReference>
<dbReference type="GO" id="GO:0070929">
    <property type="term" value="P:trans-translation"/>
    <property type="evidence" value="ECO:0007669"/>
    <property type="project" value="UniProtKB-UniRule"/>
</dbReference>
<evidence type="ECO:0000313" key="5">
    <source>
        <dbReference type="Proteomes" id="UP000222056"/>
    </source>
</evidence>
<dbReference type="CDD" id="cd09294">
    <property type="entry name" value="SmpB"/>
    <property type="match status" value="1"/>
</dbReference>